<dbReference type="NCBIfam" id="TIGR01640">
    <property type="entry name" value="F_box_assoc_1"/>
    <property type="match status" value="1"/>
</dbReference>
<accession>A0A2P5EHJ3</accession>
<dbReference type="InterPro" id="IPR050796">
    <property type="entry name" value="SCF_F-box_component"/>
</dbReference>
<dbReference type="OrthoDB" id="591557at2759"/>
<organism evidence="2 3">
    <name type="scientific">Trema orientale</name>
    <name type="common">Charcoal tree</name>
    <name type="synonym">Celtis orientalis</name>
    <dbReference type="NCBI Taxonomy" id="63057"/>
    <lineage>
        <taxon>Eukaryota</taxon>
        <taxon>Viridiplantae</taxon>
        <taxon>Streptophyta</taxon>
        <taxon>Embryophyta</taxon>
        <taxon>Tracheophyta</taxon>
        <taxon>Spermatophyta</taxon>
        <taxon>Magnoliopsida</taxon>
        <taxon>eudicotyledons</taxon>
        <taxon>Gunneridae</taxon>
        <taxon>Pentapetalae</taxon>
        <taxon>rosids</taxon>
        <taxon>fabids</taxon>
        <taxon>Rosales</taxon>
        <taxon>Cannabaceae</taxon>
        <taxon>Trema</taxon>
    </lineage>
</organism>
<proteinExistence type="predicted"/>
<evidence type="ECO:0000313" key="3">
    <source>
        <dbReference type="Proteomes" id="UP000237000"/>
    </source>
</evidence>
<evidence type="ECO:0000313" key="2">
    <source>
        <dbReference type="EMBL" id="PON85011.1"/>
    </source>
</evidence>
<feature type="domain" description="F-box associated beta-propeller type 1" evidence="1">
    <location>
        <begin position="15"/>
        <end position="236"/>
    </location>
</feature>
<reference evidence="3" key="1">
    <citation type="submission" date="2016-06" db="EMBL/GenBank/DDBJ databases">
        <title>Parallel loss of symbiosis genes in relatives of nitrogen-fixing non-legume Parasponia.</title>
        <authorList>
            <person name="Van Velzen R."/>
            <person name="Holmer R."/>
            <person name="Bu F."/>
            <person name="Rutten L."/>
            <person name="Van Zeijl A."/>
            <person name="Liu W."/>
            <person name="Santuari L."/>
            <person name="Cao Q."/>
            <person name="Sharma T."/>
            <person name="Shen D."/>
            <person name="Roswanjaya Y."/>
            <person name="Wardhani T."/>
            <person name="Kalhor M.S."/>
            <person name="Jansen J."/>
            <person name="Van den Hoogen J."/>
            <person name="Gungor B."/>
            <person name="Hartog M."/>
            <person name="Hontelez J."/>
            <person name="Verver J."/>
            <person name="Yang W.-C."/>
            <person name="Schijlen E."/>
            <person name="Repin R."/>
            <person name="Schilthuizen M."/>
            <person name="Schranz E."/>
            <person name="Heidstra R."/>
            <person name="Miyata K."/>
            <person name="Fedorova E."/>
            <person name="Kohlen W."/>
            <person name="Bisseling T."/>
            <person name="Smit S."/>
            <person name="Geurts R."/>
        </authorList>
    </citation>
    <scope>NUCLEOTIDE SEQUENCE [LARGE SCALE GENOMIC DNA]</scope>
    <source>
        <strain evidence="3">cv. RG33-2</strain>
    </source>
</reference>
<dbReference type="InParanoid" id="A0A2P5EHJ3"/>
<dbReference type="Pfam" id="PF07734">
    <property type="entry name" value="FBA_1"/>
    <property type="match status" value="1"/>
</dbReference>
<dbReference type="Proteomes" id="UP000237000">
    <property type="component" value="Unassembled WGS sequence"/>
</dbReference>
<comment type="caution">
    <text evidence="2">The sequence shown here is derived from an EMBL/GenBank/DDBJ whole genome shotgun (WGS) entry which is preliminary data.</text>
</comment>
<name>A0A2P5EHJ3_TREOI</name>
<evidence type="ECO:0000259" key="1">
    <source>
        <dbReference type="Pfam" id="PF07734"/>
    </source>
</evidence>
<dbReference type="InterPro" id="IPR017451">
    <property type="entry name" value="F-box-assoc_interact_dom"/>
</dbReference>
<protein>
    <submittedName>
        <fullName evidence="2">F-box associated domain</fullName>
    </submittedName>
</protein>
<gene>
    <name evidence="2" type="ORF">TorRG33x02_192630</name>
</gene>
<dbReference type="AlphaFoldDB" id="A0A2P5EHJ3"/>
<dbReference type="EMBL" id="JXTC01000154">
    <property type="protein sequence ID" value="PON85011.1"/>
    <property type="molecule type" value="Genomic_DNA"/>
</dbReference>
<dbReference type="PANTHER" id="PTHR31672:SF13">
    <property type="entry name" value="F-BOX PROTEIN CPR30-LIKE"/>
    <property type="match status" value="1"/>
</dbReference>
<sequence length="318" mass="36535">MLEKGAVAMASPCLNEDVVISILSKLPVKSLVRFKYPSIIGSCNGLLCVVDNKFTYHLINPATREFKVLKEQDEPLANPSYGFGFDPKANDYKLLRITIAKTEVLTLKSNSWRSILMMSNDDCSTSVMKGVRLVEFWSKAVLNNTLHWIGESLVQKRKFSIIAFDLIHEKFRDINIPGDHDRDFHYKCYSSMFQDCLSISIICGRTGIDRRVEVWVMKEYGVEGSWTKQYCILNSNVFYLNQMFAYIGVHIDVNEPSWSTNDLLLISTAVSNKESMVENFTLLLQFCRFVFNYRESLVPIDRKEDQYRSISAGEYLKA</sequence>
<keyword evidence="3" id="KW-1185">Reference proteome</keyword>
<dbReference type="InterPro" id="IPR006527">
    <property type="entry name" value="F-box-assoc_dom_typ1"/>
</dbReference>
<dbReference type="PANTHER" id="PTHR31672">
    <property type="entry name" value="BNACNNG10540D PROTEIN"/>
    <property type="match status" value="1"/>
</dbReference>